<accession>A0A1B6EB40</accession>
<sequence>MKIISSVQIVLYKYISFSCYCACCHSYKMSRFNDIKLAVISDLLKKKVFGDEIECVGCEFDSSTEDLRNTDMVFFSLNLRKGNESLIKKLVVKFEPKDANVRRVMLTTPQYFNELYAYLEIFPLVNDGKIEPAYPEFVVGSNAPELSYVVMEDLKESGYRMCKDLLYTDVDHVKLSLVELGRFHALSYAAKEEKPAEFFRAVSKFKEAHYGENERVYHSVRVAFDRVVTRLPSKYSDQVERFVKLIESKNRFFLEIVKPEEPMCVVCHGDFYLQNMMYRYSEGGRPIGVKFIDYAMMRYASPVIDLSFFLFMNFSPKDRDRHLDELLEVYHDSLSSTFPHVTVPSLDDVKEEFRRKCIYGFLHTVYFLPVISAVVTGDCPLDFQNMCDGVLAEKLNEILRTVGGDKAAEEVTEVVEDFFDHFPIG</sequence>
<name>A0A1B6EB40_9HEMI</name>
<dbReference type="SUPFAM" id="SSF56112">
    <property type="entry name" value="Protein kinase-like (PK-like)"/>
    <property type="match status" value="1"/>
</dbReference>
<dbReference type="InterPro" id="IPR011009">
    <property type="entry name" value="Kinase-like_dom_sf"/>
</dbReference>
<dbReference type="AlphaFoldDB" id="A0A1B6EB40"/>
<feature type="domain" description="CHK kinase-like" evidence="1">
    <location>
        <begin position="149"/>
        <end position="340"/>
    </location>
</feature>
<dbReference type="InterPro" id="IPR004119">
    <property type="entry name" value="EcKL"/>
</dbReference>
<proteinExistence type="predicted"/>
<evidence type="ECO:0000313" key="2">
    <source>
        <dbReference type="EMBL" id="JAS35110.1"/>
    </source>
</evidence>
<dbReference type="PANTHER" id="PTHR11012:SF8">
    <property type="entry name" value="JUVENILE HORMONE-INDUCIBLE PROTEIN 26"/>
    <property type="match status" value="1"/>
</dbReference>
<dbReference type="InterPro" id="IPR015897">
    <property type="entry name" value="CHK_kinase-like"/>
</dbReference>
<dbReference type="EMBL" id="GEDC01002188">
    <property type="protein sequence ID" value="JAS35110.1"/>
    <property type="molecule type" value="Transcribed_RNA"/>
</dbReference>
<gene>
    <name evidence="2" type="ORF">g.7329</name>
</gene>
<dbReference type="PANTHER" id="PTHR11012">
    <property type="entry name" value="PROTEIN KINASE-LIKE DOMAIN-CONTAINING"/>
    <property type="match status" value="1"/>
</dbReference>
<protein>
    <recommendedName>
        <fullName evidence="1">CHK kinase-like domain-containing protein</fullName>
    </recommendedName>
</protein>
<dbReference type="Gene3D" id="3.90.1200.10">
    <property type="match status" value="1"/>
</dbReference>
<organism evidence="2">
    <name type="scientific">Clastoptera arizonana</name>
    <name type="common">Arizona spittle bug</name>
    <dbReference type="NCBI Taxonomy" id="38151"/>
    <lineage>
        <taxon>Eukaryota</taxon>
        <taxon>Metazoa</taxon>
        <taxon>Ecdysozoa</taxon>
        <taxon>Arthropoda</taxon>
        <taxon>Hexapoda</taxon>
        <taxon>Insecta</taxon>
        <taxon>Pterygota</taxon>
        <taxon>Neoptera</taxon>
        <taxon>Paraneoptera</taxon>
        <taxon>Hemiptera</taxon>
        <taxon>Auchenorrhyncha</taxon>
        <taxon>Cercopoidea</taxon>
        <taxon>Clastopteridae</taxon>
        <taxon>Clastoptera</taxon>
    </lineage>
</organism>
<reference evidence="2" key="1">
    <citation type="submission" date="2015-12" db="EMBL/GenBank/DDBJ databases">
        <title>De novo transcriptome assembly of four potential Pierce s Disease insect vectors from Arizona vineyards.</title>
        <authorList>
            <person name="Tassone E.E."/>
        </authorList>
    </citation>
    <scope>NUCLEOTIDE SEQUENCE</scope>
</reference>
<dbReference type="SMART" id="SM00587">
    <property type="entry name" value="CHK"/>
    <property type="match status" value="1"/>
</dbReference>
<evidence type="ECO:0000259" key="1">
    <source>
        <dbReference type="SMART" id="SM00587"/>
    </source>
</evidence>
<dbReference type="Pfam" id="PF02958">
    <property type="entry name" value="EcKL"/>
    <property type="match status" value="1"/>
</dbReference>